<evidence type="ECO:0000313" key="1">
    <source>
        <dbReference type="EMBL" id="MEY2344428.1"/>
    </source>
</evidence>
<protein>
    <submittedName>
        <fullName evidence="1">Uncharacterized protein</fullName>
    </submittedName>
</protein>
<dbReference type="AlphaFoldDB" id="A0ABD5LST9"/>
<name>A0ABD5LST9_PROMI</name>
<accession>A0ABD5LST9</accession>
<sequence length="55" mass="6645">MYGNWNAIQYEFNVEKLLRDQLQQKAKQAIDNWLNKQDDSPEVKALNQLLKKYNF</sequence>
<proteinExistence type="predicted"/>
<organism evidence="1">
    <name type="scientific">Proteus mirabilis</name>
    <dbReference type="NCBI Taxonomy" id="584"/>
    <lineage>
        <taxon>Bacteria</taxon>
        <taxon>Pseudomonadati</taxon>
        <taxon>Pseudomonadota</taxon>
        <taxon>Gammaproteobacteria</taxon>
        <taxon>Enterobacterales</taxon>
        <taxon>Morganellaceae</taxon>
        <taxon>Proteus</taxon>
    </lineage>
</organism>
<gene>
    <name evidence="1" type="ORF">I3679_011290</name>
</gene>
<reference evidence="1" key="1">
    <citation type="submission" date="2021-05" db="EMBL/GenBank/DDBJ databases">
        <title>First report of NDM-5 and VEB-6 producing Proteus mirabilis isolated from blood of a sepsis patient in Kolkata, India.</title>
        <authorList>
            <person name="Halder G."/>
            <person name="Chaudhuri B."/>
            <person name="Dutta S."/>
        </authorList>
    </citation>
    <scope>NUCLEOTIDE SEQUENCE [LARGE SCALE GENOMIC DNA]</scope>
    <source>
        <strain evidence="1">7049</strain>
    </source>
</reference>
<comment type="caution">
    <text evidence="1">The sequence shown here is derived from an EMBL/GenBank/DDBJ whole genome shotgun (WGS) entry which is preliminary data.</text>
</comment>
<dbReference type="EMBL" id="JADQCH020000001">
    <property type="protein sequence ID" value="MEY2344428.1"/>
    <property type="molecule type" value="Genomic_DNA"/>
</dbReference>